<evidence type="ECO:0000256" key="1">
    <source>
        <dbReference type="ARBA" id="ARBA00022741"/>
    </source>
</evidence>
<keyword evidence="5" id="KW-0067">ATP-binding</keyword>
<organism evidence="10 11">
    <name type="scientific">Peptoniphilus stercorisuis</name>
    <dbReference type="NCBI Taxonomy" id="1436965"/>
    <lineage>
        <taxon>Bacteria</taxon>
        <taxon>Bacillati</taxon>
        <taxon>Bacillota</taxon>
        <taxon>Tissierellia</taxon>
        <taxon>Tissierellales</taxon>
        <taxon>Peptoniphilaceae</taxon>
        <taxon>Peptoniphilus</taxon>
    </lineage>
</organism>
<protein>
    <submittedName>
        <fullName evidence="10">RecB family exonuclease</fullName>
    </submittedName>
</protein>
<keyword evidence="6" id="KW-0238">DNA-binding</keyword>
<keyword evidence="2" id="KW-0227">DNA damage</keyword>
<keyword evidence="1" id="KW-0547">Nucleotide-binding</keyword>
<evidence type="ECO:0000256" key="6">
    <source>
        <dbReference type="ARBA" id="ARBA00023125"/>
    </source>
</evidence>
<evidence type="ECO:0000256" key="2">
    <source>
        <dbReference type="ARBA" id="ARBA00022763"/>
    </source>
</evidence>
<evidence type="ECO:0000256" key="8">
    <source>
        <dbReference type="SAM" id="Coils"/>
    </source>
</evidence>
<dbReference type="SUPFAM" id="SSF52980">
    <property type="entry name" value="Restriction endonuclease-like"/>
    <property type="match status" value="1"/>
</dbReference>
<evidence type="ECO:0000313" key="11">
    <source>
        <dbReference type="Proteomes" id="UP001519306"/>
    </source>
</evidence>
<comment type="caution">
    <text evidence="10">The sequence shown here is derived from an EMBL/GenBank/DDBJ whole genome shotgun (WGS) entry which is preliminary data.</text>
</comment>
<dbReference type="InterPro" id="IPR038726">
    <property type="entry name" value="PDDEXK_AddAB-type"/>
</dbReference>
<evidence type="ECO:0000256" key="5">
    <source>
        <dbReference type="ARBA" id="ARBA00022840"/>
    </source>
</evidence>
<gene>
    <name evidence="10" type="ORF">J2Z71_001566</name>
</gene>
<evidence type="ECO:0000256" key="4">
    <source>
        <dbReference type="ARBA" id="ARBA00022806"/>
    </source>
</evidence>
<keyword evidence="8" id="KW-0175">Coiled coil</keyword>
<keyword evidence="4" id="KW-0347">Helicase</keyword>
<evidence type="ECO:0000256" key="3">
    <source>
        <dbReference type="ARBA" id="ARBA00022801"/>
    </source>
</evidence>
<accession>A0ABS4KHC6</accession>
<keyword evidence="10" id="KW-0540">Nuclease</keyword>
<dbReference type="InterPro" id="IPR011604">
    <property type="entry name" value="PDDEXK-like_dom_sf"/>
</dbReference>
<keyword evidence="3" id="KW-0378">Hydrolase</keyword>
<dbReference type="RefSeq" id="WP_210061845.1">
    <property type="nucleotide sequence ID" value="NZ_JAGGLJ010000017.1"/>
</dbReference>
<feature type="coiled-coil region" evidence="8">
    <location>
        <begin position="351"/>
        <end position="392"/>
    </location>
</feature>
<proteinExistence type="predicted"/>
<keyword evidence="7" id="KW-0234">DNA repair</keyword>
<name>A0ABS4KHC6_9FIRM</name>
<feature type="domain" description="PD-(D/E)XK endonuclease-like" evidence="9">
    <location>
        <begin position="657"/>
        <end position="899"/>
    </location>
</feature>
<evidence type="ECO:0000259" key="9">
    <source>
        <dbReference type="Pfam" id="PF12705"/>
    </source>
</evidence>
<evidence type="ECO:0000313" key="10">
    <source>
        <dbReference type="EMBL" id="MBP2026014.1"/>
    </source>
</evidence>
<dbReference type="Pfam" id="PF12705">
    <property type="entry name" value="PDDEXK_1"/>
    <property type="match status" value="1"/>
</dbReference>
<evidence type="ECO:0000256" key="7">
    <source>
        <dbReference type="ARBA" id="ARBA00023204"/>
    </source>
</evidence>
<dbReference type="InterPro" id="IPR011335">
    <property type="entry name" value="Restrct_endonuc-II-like"/>
</dbReference>
<sequence>MRTLYTCNIGFENIKIEEFLLEKIKKGEEIIYILPTIDAIEKTKREYIDKLGGFFNLTFHTFDSIKKSITITKPVDEPFSLYIVSNILKNNNYKYLTPVTDGLIEKTMNFIKRAKEELIDPFALLNSKSFFLKELADVLIKYNEFLENYNLCDGLEYDLDYKRLRNKKFKNVIVNGFYTFREIDLLILKNLSENSNIIVNISYYFDNLKILQDTKKRILEFGFSEEKLYCDLSLNDLINKNRNKLNFISEENEFLEARAIYQELKCENINNNIAFENMAIILASKNNNILNLRDRENLDLNIKSIEVKNSPIISEFKNILDFFIEKSRENIIRRINSNYFKITENIEEIEYEILKMNFNNLDELIENTKEAVEINEENLEEFLNLVDKLKKKPMKNGGFKYYSQYFRKYLDYASDYVNEIYEIFNNDEYLKRDMNIISSINNILDRLEEFDIFFKDVDINIYINILKVYIDSITIDNRNYFATSQISLIESLCIKYDVSFLAGLVESYPNYKEGNFIFSQENKSILKELGMKSEDDLYIYENELIKIISLIENSKKVYLSTSSRESRSVFLDLLNENNDRNIRKNISTDFSDLFFEILKDGRNFNEEKVAHLKSLGEIKNLNKRIYPEQNRNNNEYAGIISNNARDLIRDILKNRNFSASDFDLYSESPFRFLFERLLNVEEMKRSYDDEYYMVLGSNYHKILEIYFKNYPNEYNEKFIEEISYNVFFEDKILNDKLNSLESLEYNQHLDIIKSFIKNDLDNRKGEIPSEFERKFEFNIENVNIVGRIDRIDFLNNSEILIDYKSASSPSKNKILNGESYQIPIYAMARYKNHNENIAEAKYGRIKESKYISVLKNKDILGGKAKNDFTNEEFKDFLNLTERRILKIYDDMYNGIFFFKESKYNNILDLCRGDSVE</sequence>
<keyword evidence="11" id="KW-1185">Reference proteome</keyword>
<reference evidence="10 11" key="1">
    <citation type="submission" date="2021-03" db="EMBL/GenBank/DDBJ databases">
        <title>Genomic Encyclopedia of Type Strains, Phase IV (KMG-IV): sequencing the most valuable type-strain genomes for metagenomic binning, comparative biology and taxonomic classification.</title>
        <authorList>
            <person name="Goeker M."/>
        </authorList>
    </citation>
    <scope>NUCLEOTIDE SEQUENCE [LARGE SCALE GENOMIC DNA]</scope>
    <source>
        <strain evidence="10 11">DSM 27563</strain>
    </source>
</reference>
<dbReference type="Proteomes" id="UP001519306">
    <property type="component" value="Unassembled WGS sequence"/>
</dbReference>
<keyword evidence="10" id="KW-0269">Exonuclease</keyword>
<dbReference type="GO" id="GO:0004527">
    <property type="term" value="F:exonuclease activity"/>
    <property type="evidence" value="ECO:0007669"/>
    <property type="project" value="UniProtKB-KW"/>
</dbReference>
<dbReference type="EMBL" id="JAGGLJ010000017">
    <property type="protein sequence ID" value="MBP2026014.1"/>
    <property type="molecule type" value="Genomic_DNA"/>
</dbReference>
<dbReference type="Gene3D" id="3.90.320.10">
    <property type="match status" value="1"/>
</dbReference>